<dbReference type="GO" id="GO:0019005">
    <property type="term" value="C:SCF ubiquitin ligase complex"/>
    <property type="evidence" value="ECO:0007669"/>
    <property type="project" value="TreeGrafter"/>
</dbReference>
<dbReference type="PANTHER" id="PTHR13318">
    <property type="entry name" value="PARTNER OF PAIRED, ISOFORM B-RELATED"/>
    <property type="match status" value="1"/>
</dbReference>
<sequence length="603" mass="67883">MPKSSEKNPVLTENNDRLQSCKRRRSSSPDSSEELQAKHTILAPSEKRWRGTTNTEFQPELLEEMGVGMLPGVSVEGRSATEIYISSSEDNENVNSKSSKRKKISKRKKKKKQGLAYLSLRESEKSLIECINNNSQTEDKSLLGSGSKLPMACSDHKMLSDELEINSDSEECVQKEDSDDCCVLDSCEDGSAKENSKNLKWEKLKPINCKIRNSKIIYQNELTMIENDMGNDNGCVNKIRFEQLKKTRSESKPQDNDDGEFCLSRRPRIEAIGGEDHFNELSDEVILSIFFWLPKKSLVTCALVCKRFLSLAYDEALWTKMDLGGRNLPPKSVGYIVARGFRILRLAQAALPDPVFCPAATILPSNFICKLQYLDLSMASISPNGLATFLNFCKLLKKLSLENCHLNNNCCNAIAQNTDLEVLNLTMCVGLTTSGIDAVFSNCRRLQSLNISWTGLTVSSLNVIACKIPSKLERLNISGSKKHLTNEHVIEIFHRCENLIELDVSDSIELTDQVINFIVKYVKRIEYLSFSRCYSINTSSFLLLKDVKTLMFLDVFGLLTEEELNELRNGLTEVAINQFPFSSVARPTVGLRRTSIWGLKVRD</sequence>
<evidence type="ECO:0000256" key="1">
    <source>
        <dbReference type="SAM" id="MobiDB-lite"/>
    </source>
</evidence>
<dbReference type="Proteomes" id="UP001372834">
    <property type="component" value="Unassembled WGS sequence"/>
</dbReference>
<dbReference type="AlphaFoldDB" id="A0AAN8Q708"/>
<evidence type="ECO:0000313" key="3">
    <source>
        <dbReference type="EMBL" id="KAK6640063.1"/>
    </source>
</evidence>
<dbReference type="SUPFAM" id="SSF81383">
    <property type="entry name" value="F-box domain"/>
    <property type="match status" value="1"/>
</dbReference>
<proteinExistence type="predicted"/>
<organism evidence="3 4">
    <name type="scientific">Polyplax serrata</name>
    <name type="common">Common mouse louse</name>
    <dbReference type="NCBI Taxonomy" id="468196"/>
    <lineage>
        <taxon>Eukaryota</taxon>
        <taxon>Metazoa</taxon>
        <taxon>Ecdysozoa</taxon>
        <taxon>Arthropoda</taxon>
        <taxon>Hexapoda</taxon>
        <taxon>Insecta</taxon>
        <taxon>Pterygota</taxon>
        <taxon>Neoptera</taxon>
        <taxon>Paraneoptera</taxon>
        <taxon>Psocodea</taxon>
        <taxon>Troctomorpha</taxon>
        <taxon>Phthiraptera</taxon>
        <taxon>Anoplura</taxon>
        <taxon>Polyplacidae</taxon>
        <taxon>Polyplax</taxon>
    </lineage>
</organism>
<feature type="domain" description="F-box" evidence="2">
    <location>
        <begin position="275"/>
        <end position="321"/>
    </location>
</feature>
<name>A0AAN8Q708_POLSC</name>
<accession>A0AAN8Q708</accession>
<evidence type="ECO:0000313" key="4">
    <source>
        <dbReference type="Proteomes" id="UP001372834"/>
    </source>
</evidence>
<dbReference type="InterPro" id="IPR032675">
    <property type="entry name" value="LRR_dom_sf"/>
</dbReference>
<dbReference type="EMBL" id="JAWJWE010000003">
    <property type="protein sequence ID" value="KAK6640063.1"/>
    <property type="molecule type" value="Genomic_DNA"/>
</dbReference>
<dbReference type="InterPro" id="IPR036047">
    <property type="entry name" value="F-box-like_dom_sf"/>
</dbReference>
<dbReference type="GO" id="GO:0031146">
    <property type="term" value="P:SCF-dependent proteasomal ubiquitin-dependent protein catabolic process"/>
    <property type="evidence" value="ECO:0007669"/>
    <property type="project" value="TreeGrafter"/>
</dbReference>
<dbReference type="SMART" id="SM00256">
    <property type="entry name" value="FBOX"/>
    <property type="match status" value="1"/>
</dbReference>
<dbReference type="SUPFAM" id="SSF52047">
    <property type="entry name" value="RNI-like"/>
    <property type="match status" value="1"/>
</dbReference>
<feature type="region of interest" description="Disordered" evidence="1">
    <location>
        <begin position="86"/>
        <end position="110"/>
    </location>
</feature>
<comment type="caution">
    <text evidence="3">The sequence shown here is derived from an EMBL/GenBank/DDBJ whole genome shotgun (WGS) entry which is preliminary data.</text>
</comment>
<dbReference type="Gene3D" id="3.80.10.10">
    <property type="entry name" value="Ribonuclease Inhibitor"/>
    <property type="match status" value="1"/>
</dbReference>
<evidence type="ECO:0000259" key="2">
    <source>
        <dbReference type="PROSITE" id="PS50181"/>
    </source>
</evidence>
<reference evidence="3 4" key="1">
    <citation type="submission" date="2023-10" db="EMBL/GenBank/DDBJ databases">
        <title>Genomes of two closely related lineages of the louse Polyplax serrata with different host specificities.</title>
        <authorList>
            <person name="Martinu J."/>
            <person name="Tarabai H."/>
            <person name="Stefka J."/>
            <person name="Hypsa V."/>
        </authorList>
    </citation>
    <scope>NUCLEOTIDE SEQUENCE [LARGE SCALE GENOMIC DNA]</scope>
    <source>
        <strain evidence="3">HR10_N</strain>
    </source>
</reference>
<dbReference type="Pfam" id="PF12937">
    <property type="entry name" value="F-box-like"/>
    <property type="match status" value="1"/>
</dbReference>
<feature type="compositionally biased region" description="Basic residues" evidence="1">
    <location>
        <begin position="98"/>
        <end position="110"/>
    </location>
</feature>
<protein>
    <recommendedName>
        <fullName evidence="2">F-box domain-containing protein</fullName>
    </recommendedName>
</protein>
<feature type="region of interest" description="Disordered" evidence="1">
    <location>
        <begin position="1"/>
        <end position="56"/>
    </location>
</feature>
<gene>
    <name evidence="3" type="ORF">RUM43_008340</name>
</gene>
<dbReference type="InterPro" id="IPR001810">
    <property type="entry name" value="F-box_dom"/>
</dbReference>
<dbReference type="PROSITE" id="PS50181">
    <property type="entry name" value="FBOX"/>
    <property type="match status" value="1"/>
</dbReference>